<sequence>MVKRITKQSDGSYHVKGKKFPVLEGSRAQVHHGTAYKTSGGLTKLNLMKNKSGRIVSLKKHKTAKKDRRLVKAGYCTRKGHFGAIKCKTLKKRRSTRGYRKGTPSKTHPGRLDFTTKKGDKVFHRKGHYVRKSRKPYMK</sequence>
<feature type="compositionally biased region" description="Basic and acidic residues" evidence="1">
    <location>
        <begin position="110"/>
        <end position="122"/>
    </location>
</feature>
<dbReference type="InterPro" id="IPR043928">
    <property type="entry name" value="DNVP"/>
</dbReference>
<feature type="compositionally biased region" description="Basic residues" evidence="1">
    <location>
        <begin position="123"/>
        <end position="139"/>
    </location>
</feature>
<dbReference type="EMBL" id="MN740880">
    <property type="protein sequence ID" value="QHU16369.1"/>
    <property type="molecule type" value="Genomic_DNA"/>
</dbReference>
<reference evidence="2" key="1">
    <citation type="journal article" date="2020" name="Nature">
        <title>Giant virus diversity and host interactions through global metagenomics.</title>
        <authorList>
            <person name="Schulz F."/>
            <person name="Roux S."/>
            <person name="Paez-Espino D."/>
            <person name="Jungbluth S."/>
            <person name="Walsh D.A."/>
            <person name="Denef V.J."/>
            <person name="McMahon K.D."/>
            <person name="Konstantinidis K.T."/>
            <person name="Eloe-Fadrosh E.A."/>
            <person name="Kyrpides N.C."/>
            <person name="Woyke T."/>
        </authorList>
    </citation>
    <scope>NUCLEOTIDE SEQUENCE</scope>
    <source>
        <strain evidence="2">GVMAG-S-3300011013-78</strain>
    </source>
</reference>
<accession>A0A6C0KFG5</accession>
<dbReference type="Pfam" id="PF19060">
    <property type="entry name" value="DVNP"/>
    <property type="match status" value="1"/>
</dbReference>
<evidence type="ECO:0000313" key="2">
    <source>
        <dbReference type="EMBL" id="QHU16369.1"/>
    </source>
</evidence>
<feature type="compositionally biased region" description="Basic residues" evidence="1">
    <location>
        <begin position="91"/>
        <end position="100"/>
    </location>
</feature>
<feature type="region of interest" description="Disordered" evidence="1">
    <location>
        <begin position="91"/>
        <end position="139"/>
    </location>
</feature>
<name>A0A6C0KFG5_9ZZZZ</name>
<dbReference type="AlphaFoldDB" id="A0A6C0KFG5"/>
<organism evidence="2">
    <name type="scientific">viral metagenome</name>
    <dbReference type="NCBI Taxonomy" id="1070528"/>
    <lineage>
        <taxon>unclassified sequences</taxon>
        <taxon>metagenomes</taxon>
        <taxon>organismal metagenomes</taxon>
    </lineage>
</organism>
<protein>
    <submittedName>
        <fullName evidence="2">Uncharacterized protein</fullName>
    </submittedName>
</protein>
<dbReference type="GO" id="GO:0051276">
    <property type="term" value="P:chromosome organization"/>
    <property type="evidence" value="ECO:0007669"/>
    <property type="project" value="InterPro"/>
</dbReference>
<evidence type="ECO:0000256" key="1">
    <source>
        <dbReference type="SAM" id="MobiDB-lite"/>
    </source>
</evidence>
<dbReference type="GO" id="GO:0003677">
    <property type="term" value="F:DNA binding"/>
    <property type="evidence" value="ECO:0007669"/>
    <property type="project" value="InterPro"/>
</dbReference>
<proteinExistence type="predicted"/>